<dbReference type="SMART" id="SM00786">
    <property type="entry name" value="SHR3_chaperone"/>
    <property type="match status" value="1"/>
</dbReference>
<dbReference type="STRING" id="98765.A0A2R6NN22"/>
<dbReference type="Proteomes" id="UP000186601">
    <property type="component" value="Unassembled WGS sequence"/>
</dbReference>
<evidence type="ECO:0000256" key="1">
    <source>
        <dbReference type="SAM" id="MobiDB-lite"/>
    </source>
</evidence>
<sequence>MGVGIIGLAGKLHKWDDSAMFFDGSSLAAYIFAIAVYLSVGVPASRTVATPVEGVDTREDQVEALQILSAGNTIIIVLLGAVLALQAGEEYARRAEAKELVRFAEESKLTTVSEASDVPGSKTESKKDQ</sequence>
<gene>
    <name evidence="3" type="ORF">PHLCEN_2v10366</name>
</gene>
<evidence type="ECO:0000313" key="4">
    <source>
        <dbReference type="Proteomes" id="UP000186601"/>
    </source>
</evidence>
<dbReference type="GO" id="GO:0006888">
    <property type="term" value="P:endoplasmic reticulum to Golgi vesicle-mediated transport"/>
    <property type="evidence" value="ECO:0007669"/>
    <property type="project" value="TreeGrafter"/>
</dbReference>
<keyword evidence="2" id="KW-0472">Membrane</keyword>
<dbReference type="GO" id="GO:0005789">
    <property type="term" value="C:endoplasmic reticulum membrane"/>
    <property type="evidence" value="ECO:0007669"/>
    <property type="project" value="TreeGrafter"/>
</dbReference>
<dbReference type="OrthoDB" id="5229808at2759"/>
<comment type="caution">
    <text evidence="3">The sequence shown here is derived from an EMBL/GenBank/DDBJ whole genome shotgun (WGS) entry which is preliminary data.</text>
</comment>
<dbReference type="Pfam" id="PF08229">
    <property type="entry name" value="SHR3_chaperone"/>
    <property type="match status" value="1"/>
</dbReference>
<dbReference type="PANTHER" id="PTHR28228">
    <property type="entry name" value="SECRETORY COMPONENT PROTEIN SHR3"/>
    <property type="match status" value="1"/>
</dbReference>
<keyword evidence="4" id="KW-1185">Reference proteome</keyword>
<name>A0A2R6NN22_9APHY</name>
<feature type="transmembrane region" description="Helical" evidence="2">
    <location>
        <begin position="64"/>
        <end position="85"/>
    </location>
</feature>
<accession>A0A2R6NN22</accession>
<organism evidence="3 4">
    <name type="scientific">Hermanssonia centrifuga</name>
    <dbReference type="NCBI Taxonomy" id="98765"/>
    <lineage>
        <taxon>Eukaryota</taxon>
        <taxon>Fungi</taxon>
        <taxon>Dikarya</taxon>
        <taxon>Basidiomycota</taxon>
        <taxon>Agaricomycotina</taxon>
        <taxon>Agaricomycetes</taxon>
        <taxon>Polyporales</taxon>
        <taxon>Meruliaceae</taxon>
        <taxon>Hermanssonia</taxon>
    </lineage>
</organism>
<evidence type="ECO:0000313" key="3">
    <source>
        <dbReference type="EMBL" id="PSR73796.1"/>
    </source>
</evidence>
<dbReference type="EMBL" id="MLYV02001062">
    <property type="protein sequence ID" value="PSR73796.1"/>
    <property type="molecule type" value="Genomic_DNA"/>
</dbReference>
<dbReference type="GO" id="GO:0051082">
    <property type="term" value="F:unfolded protein binding"/>
    <property type="evidence" value="ECO:0007669"/>
    <property type="project" value="TreeGrafter"/>
</dbReference>
<reference evidence="3 4" key="1">
    <citation type="submission" date="2018-02" db="EMBL/GenBank/DDBJ databases">
        <title>Genome sequence of the basidiomycete white-rot fungus Phlebia centrifuga.</title>
        <authorList>
            <person name="Granchi Z."/>
            <person name="Peng M."/>
            <person name="de Vries R.P."/>
            <person name="Hilden K."/>
            <person name="Makela M.R."/>
            <person name="Grigoriev I."/>
            <person name="Riley R."/>
        </authorList>
    </citation>
    <scope>NUCLEOTIDE SEQUENCE [LARGE SCALE GENOMIC DNA]</scope>
    <source>
        <strain evidence="3 4">FBCC195</strain>
    </source>
</reference>
<dbReference type="PANTHER" id="PTHR28228:SF1">
    <property type="entry name" value="SECRETORY COMPONENT PROTEIN SHR3"/>
    <property type="match status" value="1"/>
</dbReference>
<keyword evidence="2" id="KW-0812">Transmembrane</keyword>
<feature type="region of interest" description="Disordered" evidence="1">
    <location>
        <begin position="107"/>
        <end position="129"/>
    </location>
</feature>
<keyword evidence="2" id="KW-1133">Transmembrane helix</keyword>
<protein>
    <submittedName>
        <fullName evidence="3">Uncharacterized protein</fullName>
    </submittedName>
</protein>
<evidence type="ECO:0000256" key="2">
    <source>
        <dbReference type="SAM" id="Phobius"/>
    </source>
</evidence>
<feature type="transmembrane region" description="Helical" evidence="2">
    <location>
        <begin position="21"/>
        <end position="44"/>
    </location>
</feature>
<dbReference type="InterPro" id="IPR013248">
    <property type="entry name" value="Psh3/Shr3"/>
</dbReference>
<dbReference type="AlphaFoldDB" id="A0A2R6NN22"/>
<proteinExistence type="predicted"/>